<dbReference type="SUPFAM" id="SSF47384">
    <property type="entry name" value="Homodimeric domain of signal transducing histidine kinase"/>
    <property type="match status" value="1"/>
</dbReference>
<dbReference type="Gene3D" id="1.10.287.130">
    <property type="match status" value="1"/>
</dbReference>
<evidence type="ECO:0000256" key="11">
    <source>
        <dbReference type="SAM" id="Phobius"/>
    </source>
</evidence>
<reference evidence="14 15" key="1">
    <citation type="submission" date="2024-11" db="EMBL/GenBank/DDBJ databases">
        <authorList>
            <person name="Heng Y.C."/>
            <person name="Lim A.C.H."/>
            <person name="Lee J.K.Y."/>
            <person name="Kittelmann S."/>
        </authorList>
    </citation>
    <scope>NUCLEOTIDE SEQUENCE [LARGE SCALE GENOMIC DNA]</scope>
    <source>
        <strain evidence="14 15">WILCCON 0114</strain>
    </source>
</reference>
<keyword evidence="7" id="KW-0418">Kinase</keyword>
<dbReference type="CDD" id="cd00075">
    <property type="entry name" value="HATPase"/>
    <property type="match status" value="1"/>
</dbReference>
<dbReference type="PANTHER" id="PTHR45528">
    <property type="entry name" value="SENSOR HISTIDINE KINASE CPXA"/>
    <property type="match status" value="1"/>
</dbReference>
<comment type="catalytic activity">
    <reaction evidence="1">
        <text>ATP + protein L-histidine = ADP + protein N-phospho-L-histidine.</text>
        <dbReference type="EC" id="2.7.13.3"/>
    </reaction>
</comment>
<dbReference type="InterPro" id="IPR005467">
    <property type="entry name" value="His_kinase_dom"/>
</dbReference>
<dbReference type="InterPro" id="IPR003661">
    <property type="entry name" value="HisK_dim/P_dom"/>
</dbReference>
<dbReference type="EC" id="2.7.13.3" evidence="3"/>
<proteinExistence type="predicted"/>
<evidence type="ECO:0000256" key="9">
    <source>
        <dbReference type="ARBA" id="ARBA00023012"/>
    </source>
</evidence>
<evidence type="ECO:0000259" key="13">
    <source>
        <dbReference type="PROSITE" id="PS50885"/>
    </source>
</evidence>
<keyword evidence="6 11" id="KW-0812">Transmembrane</keyword>
<dbReference type="Gene3D" id="3.30.565.10">
    <property type="entry name" value="Histidine kinase-like ATPase, C-terminal domain"/>
    <property type="match status" value="1"/>
</dbReference>
<evidence type="ECO:0000313" key="14">
    <source>
        <dbReference type="EMBL" id="MFL0249462.1"/>
    </source>
</evidence>
<evidence type="ECO:0000313" key="15">
    <source>
        <dbReference type="Proteomes" id="UP001623592"/>
    </source>
</evidence>
<comment type="caution">
    <text evidence="14">The sequence shown here is derived from an EMBL/GenBank/DDBJ whole genome shotgun (WGS) entry which is preliminary data.</text>
</comment>
<evidence type="ECO:0000256" key="6">
    <source>
        <dbReference type="ARBA" id="ARBA00022692"/>
    </source>
</evidence>
<gene>
    <name evidence="14" type="ORF">ACJDT4_03435</name>
</gene>
<dbReference type="EMBL" id="JBJIAA010000002">
    <property type="protein sequence ID" value="MFL0249462.1"/>
    <property type="molecule type" value="Genomic_DNA"/>
</dbReference>
<evidence type="ECO:0000256" key="2">
    <source>
        <dbReference type="ARBA" id="ARBA00004141"/>
    </source>
</evidence>
<evidence type="ECO:0000256" key="7">
    <source>
        <dbReference type="ARBA" id="ARBA00022777"/>
    </source>
</evidence>
<evidence type="ECO:0000256" key="1">
    <source>
        <dbReference type="ARBA" id="ARBA00000085"/>
    </source>
</evidence>
<dbReference type="InterPro" id="IPR003660">
    <property type="entry name" value="HAMP_dom"/>
</dbReference>
<protein>
    <recommendedName>
        <fullName evidence="3">histidine kinase</fullName>
        <ecNumber evidence="3">2.7.13.3</ecNumber>
    </recommendedName>
</protein>
<evidence type="ECO:0000256" key="10">
    <source>
        <dbReference type="ARBA" id="ARBA00023136"/>
    </source>
</evidence>
<dbReference type="SMART" id="SM00388">
    <property type="entry name" value="HisKA"/>
    <property type="match status" value="1"/>
</dbReference>
<evidence type="ECO:0000256" key="5">
    <source>
        <dbReference type="ARBA" id="ARBA00022679"/>
    </source>
</evidence>
<keyword evidence="9" id="KW-0902">Two-component regulatory system</keyword>
<dbReference type="RefSeq" id="WP_406786129.1">
    <property type="nucleotide sequence ID" value="NZ_JBJIAA010000002.1"/>
</dbReference>
<dbReference type="Gene3D" id="6.10.340.10">
    <property type="match status" value="1"/>
</dbReference>
<accession>A0ABW8TAQ9</accession>
<evidence type="ECO:0000256" key="8">
    <source>
        <dbReference type="ARBA" id="ARBA00022989"/>
    </source>
</evidence>
<dbReference type="CDD" id="cd06225">
    <property type="entry name" value="HAMP"/>
    <property type="match status" value="1"/>
</dbReference>
<dbReference type="GO" id="GO:0005524">
    <property type="term" value="F:ATP binding"/>
    <property type="evidence" value="ECO:0007669"/>
    <property type="project" value="UniProtKB-KW"/>
</dbReference>
<keyword evidence="10 11" id="KW-0472">Membrane</keyword>
<dbReference type="SUPFAM" id="SSF55874">
    <property type="entry name" value="ATPase domain of HSP90 chaperone/DNA topoisomerase II/histidine kinase"/>
    <property type="match status" value="1"/>
</dbReference>
<dbReference type="PANTHER" id="PTHR45528:SF8">
    <property type="entry name" value="HISTIDINE KINASE"/>
    <property type="match status" value="1"/>
</dbReference>
<keyword evidence="14" id="KW-0547">Nucleotide-binding</keyword>
<keyword evidence="4" id="KW-0597">Phosphoprotein</keyword>
<keyword evidence="8 11" id="KW-1133">Transmembrane helix</keyword>
<keyword evidence="5" id="KW-0808">Transferase</keyword>
<comment type="subcellular location">
    <subcellularLocation>
        <location evidence="2">Membrane</location>
        <topology evidence="2">Multi-pass membrane protein</topology>
    </subcellularLocation>
</comment>
<feature type="transmembrane region" description="Helical" evidence="11">
    <location>
        <begin position="30"/>
        <end position="52"/>
    </location>
</feature>
<keyword evidence="15" id="KW-1185">Reference proteome</keyword>
<dbReference type="SMART" id="SM00387">
    <property type="entry name" value="HATPase_c"/>
    <property type="match status" value="1"/>
</dbReference>
<dbReference type="InterPro" id="IPR050398">
    <property type="entry name" value="HssS/ArlS-like"/>
</dbReference>
<evidence type="ECO:0000256" key="4">
    <source>
        <dbReference type="ARBA" id="ARBA00022553"/>
    </source>
</evidence>
<evidence type="ECO:0000256" key="3">
    <source>
        <dbReference type="ARBA" id="ARBA00012438"/>
    </source>
</evidence>
<dbReference type="PROSITE" id="PS50885">
    <property type="entry name" value="HAMP"/>
    <property type="match status" value="1"/>
</dbReference>
<organism evidence="14 15">
    <name type="scientific">Clostridium neuense</name>
    <dbReference type="NCBI Taxonomy" id="1728934"/>
    <lineage>
        <taxon>Bacteria</taxon>
        <taxon>Bacillati</taxon>
        <taxon>Bacillota</taxon>
        <taxon>Clostridia</taxon>
        <taxon>Eubacteriales</taxon>
        <taxon>Clostridiaceae</taxon>
        <taxon>Clostridium</taxon>
    </lineage>
</organism>
<dbReference type="InterPro" id="IPR036097">
    <property type="entry name" value="HisK_dim/P_sf"/>
</dbReference>
<dbReference type="Proteomes" id="UP001623592">
    <property type="component" value="Unassembled WGS sequence"/>
</dbReference>
<dbReference type="PRINTS" id="PR00344">
    <property type="entry name" value="BCTRLSENSOR"/>
</dbReference>
<name>A0ABW8TAQ9_9CLOT</name>
<dbReference type="Pfam" id="PF00512">
    <property type="entry name" value="HisKA"/>
    <property type="match status" value="1"/>
</dbReference>
<dbReference type="SUPFAM" id="SSF158472">
    <property type="entry name" value="HAMP domain-like"/>
    <property type="match status" value="1"/>
</dbReference>
<evidence type="ECO:0000259" key="12">
    <source>
        <dbReference type="PROSITE" id="PS50109"/>
    </source>
</evidence>
<feature type="transmembrane region" description="Helical" evidence="11">
    <location>
        <begin position="200"/>
        <end position="218"/>
    </location>
</feature>
<sequence>MKIKFPSLKLLLNPIRKLWGIARKSLRLELIFVFVLSFFLSIGIGIIFNTILNSISAKKNASIEYTYGIRKIDDATRRAASKLNDIYSKNSSPSDIQDVMDELYEDSHLNAVITDLQGNVIMDSKPYSILKKINLYDVIKNSTNKFLEEYGVSNYKEKNSSSYNKEFYSFYPVSLKDKKGFLIVNGIPQGVIVYSHSGDGLLSIVTGITSFIFLFLLFTRKKMRYIEEISNGLIEISKGNLHYKVNTKGHDELSKLSTNINYMACEVSSKIEKERKAEKAKNELITNVSHDLRTPLTSIMGYLGLLKNKKYENQAQMEEYLNIAYNKSEKLKILIEDLFEYTKLTNESITLNKECVALNEFIEQLIEEMIPIFDENNLKVIKEICKERLIVDVDTNKILRVFENLLANAIKYSVKPGQINIKLYRENEEAIFCVENAGNHIGNSDLEKIFERFYRIEKSRSTSTGGSGLGLAIAKSIVDLHGGEIYADCKKNKISFFVKLKTI</sequence>
<keyword evidence="14" id="KW-0067">ATP-binding</keyword>
<dbReference type="Pfam" id="PF00672">
    <property type="entry name" value="HAMP"/>
    <property type="match status" value="1"/>
</dbReference>
<dbReference type="Pfam" id="PF02518">
    <property type="entry name" value="HATPase_c"/>
    <property type="match status" value="1"/>
</dbReference>
<dbReference type="InterPro" id="IPR036890">
    <property type="entry name" value="HATPase_C_sf"/>
</dbReference>
<feature type="domain" description="Histidine kinase" evidence="12">
    <location>
        <begin position="287"/>
        <end position="503"/>
    </location>
</feature>
<dbReference type="InterPro" id="IPR003594">
    <property type="entry name" value="HATPase_dom"/>
</dbReference>
<dbReference type="InterPro" id="IPR004358">
    <property type="entry name" value="Sig_transdc_His_kin-like_C"/>
</dbReference>
<feature type="domain" description="HAMP" evidence="13">
    <location>
        <begin position="220"/>
        <end position="272"/>
    </location>
</feature>
<dbReference type="CDD" id="cd00082">
    <property type="entry name" value="HisKA"/>
    <property type="match status" value="1"/>
</dbReference>
<dbReference type="PROSITE" id="PS50109">
    <property type="entry name" value="HIS_KIN"/>
    <property type="match status" value="1"/>
</dbReference>